<protein>
    <recommendedName>
        <fullName evidence="3">ParB/Sulfiredoxin domain-containing protein</fullName>
    </recommendedName>
</protein>
<keyword evidence="2" id="KW-1185">Reference proteome</keyword>
<gene>
    <name evidence="1" type="ORF">HEB94_004891</name>
</gene>
<comment type="caution">
    <text evidence="1">The sequence shown here is derived from an EMBL/GenBank/DDBJ whole genome shotgun (WGS) entry which is preliminary data.</text>
</comment>
<evidence type="ECO:0008006" key="3">
    <source>
        <dbReference type="Google" id="ProtNLM"/>
    </source>
</evidence>
<evidence type="ECO:0000313" key="1">
    <source>
        <dbReference type="EMBL" id="MBE1608043.1"/>
    </source>
</evidence>
<sequence length="110" mass="12365">MIDDPAAHALATLTEEAPDIPIELITRHDWFQDTLNLELLDVNEDMVERHDADPIHVARRDGFVARIRADEPIPPLIALGPTLHLVDGYARCRALRSLGVWTAAVLRQRT</sequence>
<dbReference type="RefSeq" id="WP_192751898.1">
    <property type="nucleotide sequence ID" value="NZ_JADBEM010000001.1"/>
</dbReference>
<accession>A0A927RLN9</accession>
<dbReference type="Proteomes" id="UP000638648">
    <property type="component" value="Unassembled WGS sequence"/>
</dbReference>
<reference evidence="1" key="1">
    <citation type="submission" date="2020-10" db="EMBL/GenBank/DDBJ databases">
        <title>Sequencing the genomes of 1000 actinobacteria strains.</title>
        <authorList>
            <person name="Klenk H.-P."/>
        </authorList>
    </citation>
    <scope>NUCLEOTIDE SEQUENCE</scope>
    <source>
        <strain evidence="1">DSM 45354</strain>
    </source>
</reference>
<proteinExistence type="predicted"/>
<name>A0A927RLN9_9ACTN</name>
<dbReference type="AlphaFoldDB" id="A0A927RLN9"/>
<dbReference type="EMBL" id="JADBEM010000001">
    <property type="protein sequence ID" value="MBE1608043.1"/>
    <property type="molecule type" value="Genomic_DNA"/>
</dbReference>
<organism evidence="1 2">
    <name type="scientific">Actinopolymorpha pittospori</name>
    <dbReference type="NCBI Taxonomy" id="648752"/>
    <lineage>
        <taxon>Bacteria</taxon>
        <taxon>Bacillati</taxon>
        <taxon>Actinomycetota</taxon>
        <taxon>Actinomycetes</taxon>
        <taxon>Propionibacteriales</taxon>
        <taxon>Actinopolymorphaceae</taxon>
        <taxon>Actinopolymorpha</taxon>
    </lineage>
</organism>
<evidence type="ECO:0000313" key="2">
    <source>
        <dbReference type="Proteomes" id="UP000638648"/>
    </source>
</evidence>